<dbReference type="SUPFAM" id="SSF47592">
    <property type="entry name" value="SWIB/MDM2 domain"/>
    <property type="match status" value="1"/>
</dbReference>
<name>A0A2U1LTF8_ARTAN</name>
<feature type="compositionally biased region" description="Polar residues" evidence="4">
    <location>
        <begin position="1"/>
        <end position="10"/>
    </location>
</feature>
<keyword evidence="2" id="KW-0863">Zinc-finger</keyword>
<dbReference type="Proteomes" id="UP000245207">
    <property type="component" value="Unassembled WGS sequence"/>
</dbReference>
<feature type="domain" description="Zinc finger PHD-type" evidence="5">
    <location>
        <begin position="41"/>
        <end position="113"/>
    </location>
</feature>
<evidence type="ECO:0000256" key="4">
    <source>
        <dbReference type="SAM" id="MobiDB-lite"/>
    </source>
</evidence>
<keyword evidence="7" id="KW-1185">Reference proteome</keyword>
<dbReference type="Pfam" id="PF13771">
    <property type="entry name" value="zf-HC5HC2H"/>
    <property type="match status" value="1"/>
</dbReference>
<dbReference type="GO" id="GO:0008270">
    <property type="term" value="F:zinc ion binding"/>
    <property type="evidence" value="ECO:0007669"/>
    <property type="project" value="UniProtKB-KW"/>
</dbReference>
<feature type="region of interest" description="Disordered" evidence="4">
    <location>
        <begin position="220"/>
        <end position="243"/>
    </location>
</feature>
<evidence type="ECO:0000256" key="2">
    <source>
        <dbReference type="ARBA" id="ARBA00022771"/>
    </source>
</evidence>
<evidence type="ECO:0000313" key="7">
    <source>
        <dbReference type="Proteomes" id="UP000245207"/>
    </source>
</evidence>
<dbReference type="SUPFAM" id="SSF57903">
    <property type="entry name" value="FYVE/PHD zinc finger"/>
    <property type="match status" value="1"/>
</dbReference>
<dbReference type="InterPro" id="IPR013083">
    <property type="entry name" value="Znf_RING/FYVE/PHD"/>
</dbReference>
<feature type="compositionally biased region" description="Basic and acidic residues" evidence="4">
    <location>
        <begin position="222"/>
        <end position="231"/>
    </location>
</feature>
<dbReference type="SMART" id="SM00249">
    <property type="entry name" value="PHD"/>
    <property type="match status" value="1"/>
</dbReference>
<dbReference type="EMBL" id="PKPP01007843">
    <property type="protein sequence ID" value="PWA52285.1"/>
    <property type="molecule type" value="Genomic_DNA"/>
</dbReference>
<evidence type="ECO:0000313" key="6">
    <source>
        <dbReference type="EMBL" id="PWA52285.1"/>
    </source>
</evidence>
<gene>
    <name evidence="6" type="ORF">CTI12_AA457380</name>
</gene>
<dbReference type="PANTHER" id="PTHR46695:SF19">
    <property type="entry name" value="CHROMATIN REGULATOR PHD FAMILY"/>
    <property type="match status" value="1"/>
</dbReference>
<dbReference type="PANTHER" id="PTHR46695">
    <property type="entry name" value="ZINC FINGER CCCH DOMAIN-CONTAINING PROTEIN 44-RELATED"/>
    <property type="match status" value="1"/>
</dbReference>
<dbReference type="Gene3D" id="3.30.40.10">
    <property type="entry name" value="Zinc/RING finger domain, C3HC4 (zinc finger)"/>
    <property type="match status" value="1"/>
</dbReference>
<evidence type="ECO:0000256" key="3">
    <source>
        <dbReference type="ARBA" id="ARBA00022833"/>
    </source>
</evidence>
<dbReference type="STRING" id="35608.A0A2U1LTF8"/>
<sequence length="404" mass="46119">MEVSNSSQSQLRKRGRPPRAQPKQQPVAKKSKEVVDDDEDVCFICFDGGSLVLCDRKGCPKAYHPACIKRDEAFFRSKAKWNCEMVHLLVTFSGNKATATQIPLGWHICSMCEKTAHHMCYTCTYSLCKGCIKKSDYVCVRDKGFCTGKVDFDDKTSWEYLFKVYWVYLKGNLSLTLDELTQAKNPWKISDTIASIEPTGYISASGRRSITAELSLGNMEANESKRRKTDEQTNGLPKESPSIDGPKEWASKELLDFVAHMKNGDTSVLSQFDVQALLLEYIKRNNLRDPRKKTQISLIEDREKFHEKVVGSIVQIRISGSDQKDDMYRLVQVVGDNCRTWREPKRYIAMMSANKPMRRCGYCGKYAYHDARNYPERKKKIEGRDVYKAGCVQVCGGLIKSFTY</sequence>
<dbReference type="CDD" id="cd15568">
    <property type="entry name" value="PHD5_NSD"/>
    <property type="match status" value="1"/>
</dbReference>
<dbReference type="InterPro" id="IPR011011">
    <property type="entry name" value="Znf_FYVE_PHD"/>
</dbReference>
<dbReference type="OrthoDB" id="6415790at2759"/>
<dbReference type="AlphaFoldDB" id="A0A2U1LTF8"/>
<evidence type="ECO:0000259" key="5">
    <source>
        <dbReference type="SMART" id="SM00249"/>
    </source>
</evidence>
<comment type="caution">
    <text evidence="6">The sequence shown here is derived from an EMBL/GenBank/DDBJ whole genome shotgun (WGS) entry which is preliminary data.</text>
</comment>
<dbReference type="InterPro" id="IPR036885">
    <property type="entry name" value="SWIB_MDM2_dom_sf"/>
</dbReference>
<accession>A0A2U1LTF8</accession>
<feature type="region of interest" description="Disordered" evidence="4">
    <location>
        <begin position="1"/>
        <end position="32"/>
    </location>
</feature>
<protein>
    <submittedName>
        <fullName evidence="6">Zinc finger, PHD-type, SWIB/MDM2 domain, Plus-3 domain, Zinc finger, RING/FYVE/PHD-type</fullName>
    </submittedName>
</protein>
<evidence type="ECO:0000256" key="1">
    <source>
        <dbReference type="ARBA" id="ARBA00022723"/>
    </source>
</evidence>
<proteinExistence type="predicted"/>
<keyword evidence="3" id="KW-0862">Zinc</keyword>
<organism evidence="6 7">
    <name type="scientific">Artemisia annua</name>
    <name type="common">Sweet wormwood</name>
    <dbReference type="NCBI Taxonomy" id="35608"/>
    <lineage>
        <taxon>Eukaryota</taxon>
        <taxon>Viridiplantae</taxon>
        <taxon>Streptophyta</taxon>
        <taxon>Embryophyta</taxon>
        <taxon>Tracheophyta</taxon>
        <taxon>Spermatophyta</taxon>
        <taxon>Magnoliopsida</taxon>
        <taxon>eudicotyledons</taxon>
        <taxon>Gunneridae</taxon>
        <taxon>Pentapetalae</taxon>
        <taxon>asterids</taxon>
        <taxon>campanulids</taxon>
        <taxon>Asterales</taxon>
        <taxon>Asteraceae</taxon>
        <taxon>Asteroideae</taxon>
        <taxon>Anthemideae</taxon>
        <taxon>Artemisiinae</taxon>
        <taxon>Artemisia</taxon>
    </lineage>
</organism>
<reference evidence="6 7" key="1">
    <citation type="journal article" date="2018" name="Mol. Plant">
        <title>The genome of Artemisia annua provides insight into the evolution of Asteraceae family and artemisinin biosynthesis.</title>
        <authorList>
            <person name="Shen Q."/>
            <person name="Zhang L."/>
            <person name="Liao Z."/>
            <person name="Wang S."/>
            <person name="Yan T."/>
            <person name="Shi P."/>
            <person name="Liu M."/>
            <person name="Fu X."/>
            <person name="Pan Q."/>
            <person name="Wang Y."/>
            <person name="Lv Z."/>
            <person name="Lu X."/>
            <person name="Zhang F."/>
            <person name="Jiang W."/>
            <person name="Ma Y."/>
            <person name="Chen M."/>
            <person name="Hao X."/>
            <person name="Li L."/>
            <person name="Tang Y."/>
            <person name="Lv G."/>
            <person name="Zhou Y."/>
            <person name="Sun X."/>
            <person name="Brodelius P.E."/>
            <person name="Rose J.K.C."/>
            <person name="Tang K."/>
        </authorList>
    </citation>
    <scope>NUCLEOTIDE SEQUENCE [LARGE SCALE GENOMIC DNA]</scope>
    <source>
        <strain evidence="7">cv. Huhao1</strain>
        <tissue evidence="6">Leaf</tissue>
    </source>
</reference>
<keyword evidence="1" id="KW-0479">Metal-binding</keyword>
<dbReference type="InterPro" id="IPR001965">
    <property type="entry name" value="Znf_PHD"/>
</dbReference>
<dbReference type="Gene3D" id="1.10.245.10">
    <property type="entry name" value="SWIB/MDM2 domain"/>
    <property type="match status" value="1"/>
</dbReference>